<evidence type="ECO:0000256" key="16">
    <source>
        <dbReference type="PIRNR" id="PIRNR018269"/>
    </source>
</evidence>
<dbReference type="GeneID" id="7049572"/>
<dbReference type="BRENDA" id="2.7.7.41">
    <property type="organism ID" value="5612"/>
</dbReference>
<dbReference type="Proteomes" id="UP000001744">
    <property type="component" value="Unassembled WGS sequence"/>
</dbReference>
<evidence type="ECO:0000256" key="1">
    <source>
        <dbReference type="ARBA" id="ARBA00001698"/>
    </source>
</evidence>
<dbReference type="PANTHER" id="PTHR13773:SF8">
    <property type="entry name" value="PHOSPHATIDATE CYTIDYLYLTRANSFERASE, PHOTORECEPTOR-SPECIFIC"/>
    <property type="match status" value="1"/>
</dbReference>
<evidence type="ECO:0000256" key="6">
    <source>
        <dbReference type="ARBA" id="ARBA00012487"/>
    </source>
</evidence>
<feature type="transmembrane region" description="Helical" evidence="16">
    <location>
        <begin position="251"/>
        <end position="270"/>
    </location>
</feature>
<dbReference type="eggNOG" id="KOG1440">
    <property type="taxonomic scope" value="Eukaryota"/>
</dbReference>
<evidence type="ECO:0000256" key="14">
    <source>
        <dbReference type="ARBA" id="ARBA00023209"/>
    </source>
</evidence>
<dbReference type="HOGENOM" id="CLU_023471_1_1_1"/>
<dbReference type="AlphaFoldDB" id="B6JVL2"/>
<evidence type="ECO:0000313" key="20">
    <source>
        <dbReference type="JaponicusDB" id="SJAG_00426"/>
    </source>
</evidence>
<dbReference type="GO" id="GO:0005789">
    <property type="term" value="C:endoplasmic reticulum membrane"/>
    <property type="evidence" value="ECO:0000318"/>
    <property type="project" value="GO_Central"/>
</dbReference>
<evidence type="ECO:0000256" key="8">
    <source>
        <dbReference type="ARBA" id="ARBA00022679"/>
    </source>
</evidence>
<dbReference type="GO" id="GO:0016024">
    <property type="term" value="P:CDP-diacylglycerol biosynthetic process"/>
    <property type="evidence" value="ECO:0000269"/>
    <property type="project" value="JaponicusDB"/>
</dbReference>
<evidence type="ECO:0000256" key="13">
    <source>
        <dbReference type="ARBA" id="ARBA00023136"/>
    </source>
</evidence>
<evidence type="ECO:0000256" key="7">
    <source>
        <dbReference type="ARBA" id="ARBA00022516"/>
    </source>
</evidence>
<accession>B6JVL2</accession>
<evidence type="ECO:0000256" key="15">
    <source>
        <dbReference type="ARBA" id="ARBA00023264"/>
    </source>
</evidence>
<feature type="region of interest" description="Disordered" evidence="18">
    <location>
        <begin position="1"/>
        <end position="21"/>
    </location>
</feature>
<keyword evidence="7 16" id="KW-0444">Lipid biosynthesis</keyword>
<keyword evidence="9 16" id="KW-0812">Transmembrane</keyword>
<dbReference type="GO" id="GO:0006658">
    <property type="term" value="P:phosphatidylserine metabolic process"/>
    <property type="evidence" value="ECO:0007669"/>
    <property type="project" value="EnsemblFungi"/>
</dbReference>
<evidence type="ECO:0000256" key="11">
    <source>
        <dbReference type="ARBA" id="ARBA00022989"/>
    </source>
</evidence>
<dbReference type="InterPro" id="IPR000374">
    <property type="entry name" value="PC_trans"/>
</dbReference>
<dbReference type="EC" id="2.7.7.41" evidence="6 16"/>
<dbReference type="JaponicusDB" id="SJAG_00426">
    <property type="gene designation" value="bbl1"/>
</dbReference>
<dbReference type="VEuPathDB" id="FungiDB:SJAG_00426"/>
<feature type="compositionally biased region" description="Basic and acidic residues" evidence="18">
    <location>
        <begin position="10"/>
        <end position="19"/>
    </location>
</feature>
<sequence>MSKKRTRKQVRPEVERTANENEGLVSSSLANRKLDTVSNMVGKLREKPLIHKPSQNFIQRTVWTVIMLVFFFIILAMGPFWILVLVTVLQIGVYKEVIAIASVPSREKDLPLTKVVNWCFLITTLYYAYGESILRYFHHLLIVDSYLMPLATHHRFISFMLYTISFVLFVASLKKGNYKFQFSQFCWTHMTLLLVVGQAHFMINNIFEGLFWFFVPVCYVVCNDVFAYLCGKVFGKHPLIQLSPKKTVEGFVGGWVCTVVVGSLLSFMLMRSNYFICPTRDLSATIFSNIECVPNSVFLPKTYNVPLIMSRLFRFPRTLTLAPIYFHLAVFATFASLVAPFGGFFASGLKRAFKLKDFGDSIPGHGGLTDRVDCQLLNGAFVYMYVQSFISEKRGNVTELLEIAVTSLTSAEQLELFEDLKEYLISQGKLTVDAICQACR</sequence>
<reference evidence="19 21" key="1">
    <citation type="journal article" date="2011" name="Science">
        <title>Comparative functional genomics of the fission yeasts.</title>
        <authorList>
            <person name="Rhind N."/>
            <person name="Chen Z."/>
            <person name="Yassour M."/>
            <person name="Thompson D.A."/>
            <person name="Haas B.J."/>
            <person name="Habib N."/>
            <person name="Wapinski I."/>
            <person name="Roy S."/>
            <person name="Lin M.F."/>
            <person name="Heiman D.I."/>
            <person name="Young S.K."/>
            <person name="Furuya K."/>
            <person name="Guo Y."/>
            <person name="Pidoux A."/>
            <person name="Chen H.M."/>
            <person name="Robbertse B."/>
            <person name="Goldberg J.M."/>
            <person name="Aoki K."/>
            <person name="Bayne E.H."/>
            <person name="Berlin A.M."/>
            <person name="Desjardins C.A."/>
            <person name="Dobbs E."/>
            <person name="Dukaj L."/>
            <person name="Fan L."/>
            <person name="FitzGerald M.G."/>
            <person name="French C."/>
            <person name="Gujja S."/>
            <person name="Hansen K."/>
            <person name="Keifenheim D."/>
            <person name="Levin J.Z."/>
            <person name="Mosher R.A."/>
            <person name="Mueller C.A."/>
            <person name="Pfiffner J."/>
            <person name="Priest M."/>
            <person name="Russ C."/>
            <person name="Smialowska A."/>
            <person name="Swoboda P."/>
            <person name="Sykes S.M."/>
            <person name="Vaughn M."/>
            <person name="Vengrova S."/>
            <person name="Yoder R."/>
            <person name="Zeng Q."/>
            <person name="Allshire R."/>
            <person name="Baulcombe D."/>
            <person name="Birren B.W."/>
            <person name="Brown W."/>
            <person name="Ekwall K."/>
            <person name="Kellis M."/>
            <person name="Leatherwood J."/>
            <person name="Levin H."/>
            <person name="Margalit H."/>
            <person name="Martienssen R."/>
            <person name="Nieduszynski C.A."/>
            <person name="Spatafora J.W."/>
            <person name="Friedman N."/>
            <person name="Dalgaard J.Z."/>
            <person name="Baumann P."/>
            <person name="Niki H."/>
            <person name="Regev A."/>
            <person name="Nusbaum C."/>
        </authorList>
    </citation>
    <scope>NUCLEOTIDE SEQUENCE [LARGE SCALE GENOMIC DNA]</scope>
    <source>
        <strain evidence="21">yFS275 / FY16936</strain>
    </source>
</reference>
<protein>
    <recommendedName>
        <fullName evidence="6 16">Phosphatidate cytidylyltransferase</fullName>
        <ecNumber evidence="6 16">2.7.7.41</ecNumber>
    </recommendedName>
</protein>
<feature type="transmembrane region" description="Helical" evidence="16">
    <location>
        <begin position="185"/>
        <end position="203"/>
    </location>
</feature>
<dbReference type="PANTHER" id="PTHR13773">
    <property type="entry name" value="PHOSPHATIDATE CYTIDYLYLTRANSFERASE"/>
    <property type="match status" value="1"/>
</dbReference>
<dbReference type="EMBL" id="KE651166">
    <property type="protein sequence ID" value="EEB05413.2"/>
    <property type="molecule type" value="Genomic_DNA"/>
</dbReference>
<organism evidence="19 21">
    <name type="scientific">Schizosaccharomyces japonicus (strain yFS275 / FY16936)</name>
    <name type="common">Fission yeast</name>
    <dbReference type="NCBI Taxonomy" id="402676"/>
    <lineage>
        <taxon>Eukaryota</taxon>
        <taxon>Fungi</taxon>
        <taxon>Dikarya</taxon>
        <taxon>Ascomycota</taxon>
        <taxon>Taphrinomycotina</taxon>
        <taxon>Schizosaccharomycetes</taxon>
        <taxon>Schizosaccharomycetales</taxon>
        <taxon>Schizosaccharomycetaceae</taxon>
        <taxon>Schizosaccharomyces</taxon>
    </lineage>
</organism>
<evidence type="ECO:0000256" key="18">
    <source>
        <dbReference type="SAM" id="MobiDB-lite"/>
    </source>
</evidence>
<comment type="pathway">
    <text evidence="3 16 17">Phospholipid metabolism; CDP-diacylglycerol biosynthesis; CDP-diacylglycerol from sn-glycerol 3-phosphate: step 3/3.</text>
</comment>
<dbReference type="Pfam" id="PF01148">
    <property type="entry name" value="CTP_transf_1"/>
    <property type="match status" value="1"/>
</dbReference>
<keyword evidence="14 16" id="KW-0594">Phospholipid biosynthesis</keyword>
<keyword evidence="11 16" id="KW-1133">Transmembrane helix</keyword>
<keyword evidence="13 16" id="KW-0472">Membrane</keyword>
<dbReference type="STRING" id="402676.B6JVL2"/>
<keyword evidence="12 16" id="KW-0443">Lipid metabolism</keyword>
<proteinExistence type="inferred from homology"/>
<feature type="transmembrane region" description="Helical" evidence="16">
    <location>
        <begin position="209"/>
        <end position="230"/>
    </location>
</feature>
<comment type="similarity">
    <text evidence="5 16 17">Belongs to the CDS family.</text>
</comment>
<comment type="pathway">
    <text evidence="4">Lipid metabolism.</text>
</comment>
<feature type="transmembrane region" description="Helical" evidence="16">
    <location>
        <begin position="57"/>
        <end position="75"/>
    </location>
</feature>
<dbReference type="InterPro" id="IPR016720">
    <property type="entry name" value="PC_Trfase_euk"/>
</dbReference>
<evidence type="ECO:0000313" key="19">
    <source>
        <dbReference type="EMBL" id="EEB05413.2"/>
    </source>
</evidence>
<feature type="transmembrane region" description="Helical" evidence="16">
    <location>
        <begin position="324"/>
        <end position="346"/>
    </location>
</feature>
<evidence type="ECO:0000256" key="4">
    <source>
        <dbReference type="ARBA" id="ARBA00005189"/>
    </source>
</evidence>
<evidence type="ECO:0000256" key="2">
    <source>
        <dbReference type="ARBA" id="ARBA00004141"/>
    </source>
</evidence>
<dbReference type="OMA" id="FFAYMYF"/>
<dbReference type="PROSITE" id="PS01315">
    <property type="entry name" value="CDS"/>
    <property type="match status" value="1"/>
</dbReference>
<evidence type="ECO:0000256" key="12">
    <source>
        <dbReference type="ARBA" id="ARBA00023098"/>
    </source>
</evidence>
<dbReference type="GO" id="GO:0005783">
    <property type="term" value="C:endoplasmic reticulum"/>
    <property type="evidence" value="ECO:0000269"/>
    <property type="project" value="JaponicusDB"/>
</dbReference>
<dbReference type="RefSeq" id="XP_002171706.2">
    <property type="nucleotide sequence ID" value="XM_002171670.2"/>
</dbReference>
<dbReference type="GO" id="GO:0004605">
    <property type="term" value="F:phosphatidate cytidylyltransferase activity"/>
    <property type="evidence" value="ECO:0000269"/>
    <property type="project" value="JaponicusDB"/>
</dbReference>
<keyword evidence="10 16" id="KW-0548">Nucleotidyltransferase</keyword>
<evidence type="ECO:0000256" key="5">
    <source>
        <dbReference type="ARBA" id="ARBA00010185"/>
    </source>
</evidence>
<evidence type="ECO:0000313" key="21">
    <source>
        <dbReference type="Proteomes" id="UP000001744"/>
    </source>
</evidence>
<keyword evidence="21" id="KW-1185">Reference proteome</keyword>
<dbReference type="PIRSF" id="PIRSF018269">
    <property type="entry name" value="PC_trans_euk"/>
    <property type="match status" value="1"/>
</dbReference>
<comment type="subcellular location">
    <subcellularLocation>
        <location evidence="2">Membrane</location>
        <topology evidence="2">Multi-pass membrane protein</topology>
    </subcellularLocation>
</comment>
<keyword evidence="15 16" id="KW-1208">Phospholipid metabolism</keyword>
<feature type="transmembrane region" description="Helical" evidence="16">
    <location>
        <begin position="156"/>
        <end position="173"/>
    </location>
</feature>
<dbReference type="UniPathway" id="UPA00557">
    <property type="reaction ID" value="UER00614"/>
</dbReference>
<evidence type="ECO:0000256" key="17">
    <source>
        <dbReference type="RuleBase" id="RU003938"/>
    </source>
</evidence>
<evidence type="ECO:0000256" key="10">
    <source>
        <dbReference type="ARBA" id="ARBA00022695"/>
    </source>
</evidence>
<evidence type="ECO:0000256" key="9">
    <source>
        <dbReference type="ARBA" id="ARBA00022692"/>
    </source>
</evidence>
<evidence type="ECO:0000256" key="3">
    <source>
        <dbReference type="ARBA" id="ARBA00005119"/>
    </source>
</evidence>
<gene>
    <name evidence="20" type="primary">bbl1</name>
    <name evidence="19" type="ORF">SJAG_00426</name>
</gene>
<dbReference type="GO" id="GO:0046488">
    <property type="term" value="P:phosphatidylinositol metabolic process"/>
    <property type="evidence" value="ECO:0007669"/>
    <property type="project" value="EnsemblFungi"/>
</dbReference>
<dbReference type="OrthoDB" id="10260889at2759"/>
<name>B6JVL2_SCHJY</name>
<comment type="catalytic activity">
    <reaction evidence="1 16 17">
        <text>a 1,2-diacyl-sn-glycero-3-phosphate + CTP + H(+) = a CDP-1,2-diacyl-sn-glycerol + diphosphate</text>
        <dbReference type="Rhea" id="RHEA:16229"/>
        <dbReference type="ChEBI" id="CHEBI:15378"/>
        <dbReference type="ChEBI" id="CHEBI:33019"/>
        <dbReference type="ChEBI" id="CHEBI:37563"/>
        <dbReference type="ChEBI" id="CHEBI:58332"/>
        <dbReference type="ChEBI" id="CHEBI:58608"/>
        <dbReference type="EC" id="2.7.7.41"/>
    </reaction>
</comment>
<keyword evidence="8 16" id="KW-0808">Transferase</keyword>
<dbReference type="GO" id="GO:0070319">
    <property type="term" value="C:Golgi to plasma membrane transport vesicle"/>
    <property type="evidence" value="ECO:0007669"/>
    <property type="project" value="EnsemblFungi"/>
</dbReference>